<evidence type="ECO:0000256" key="1">
    <source>
        <dbReference type="ARBA" id="ARBA00004123"/>
    </source>
</evidence>
<dbReference type="Proteomes" id="UP000593578">
    <property type="component" value="Unassembled WGS sequence"/>
</dbReference>
<comment type="caution">
    <text evidence="7">The sequence shown here is derived from an EMBL/GenBank/DDBJ whole genome shotgun (WGS) entry which is preliminary data.</text>
</comment>
<gene>
    <name evidence="7" type="ORF">Gorai_004924</name>
</gene>
<evidence type="ECO:0000313" key="8">
    <source>
        <dbReference type="Proteomes" id="UP000593578"/>
    </source>
</evidence>
<dbReference type="InterPro" id="IPR015300">
    <property type="entry name" value="DNA-bd_pseudobarrel_sf"/>
</dbReference>
<evidence type="ECO:0000259" key="6">
    <source>
        <dbReference type="PROSITE" id="PS50863"/>
    </source>
</evidence>
<comment type="subcellular location">
    <subcellularLocation>
        <location evidence="1">Nucleus</location>
    </subcellularLocation>
</comment>
<dbReference type="Gene3D" id="2.40.330.10">
    <property type="entry name" value="DNA-binding pseudobarrel domain"/>
    <property type="match status" value="1"/>
</dbReference>
<dbReference type="PROSITE" id="PS50863">
    <property type="entry name" value="B3"/>
    <property type="match status" value="1"/>
</dbReference>
<dbReference type="GO" id="GO:0005634">
    <property type="term" value="C:nucleus"/>
    <property type="evidence" value="ECO:0007669"/>
    <property type="project" value="UniProtKB-SubCell"/>
</dbReference>
<evidence type="ECO:0000256" key="5">
    <source>
        <dbReference type="ARBA" id="ARBA00023242"/>
    </source>
</evidence>
<evidence type="ECO:0000313" key="7">
    <source>
        <dbReference type="EMBL" id="MBA0601756.1"/>
    </source>
</evidence>
<dbReference type="EMBL" id="JABEZZ010000012">
    <property type="protein sequence ID" value="MBA0601756.1"/>
    <property type="molecule type" value="Genomic_DNA"/>
</dbReference>
<feature type="domain" description="TF-B3" evidence="6">
    <location>
        <begin position="1"/>
        <end position="56"/>
    </location>
</feature>
<reference evidence="7 8" key="1">
    <citation type="journal article" date="2019" name="Genome Biol. Evol.">
        <title>Insights into the evolution of the New World diploid cottons (Gossypium, subgenus Houzingenia) based on genome sequencing.</title>
        <authorList>
            <person name="Grover C.E."/>
            <person name="Arick M.A. 2nd"/>
            <person name="Thrash A."/>
            <person name="Conover J.L."/>
            <person name="Sanders W.S."/>
            <person name="Peterson D.G."/>
            <person name="Frelichowski J.E."/>
            <person name="Scheffler J.A."/>
            <person name="Scheffler B.E."/>
            <person name="Wendel J.F."/>
        </authorList>
    </citation>
    <scope>NUCLEOTIDE SEQUENCE [LARGE SCALE GENOMIC DNA]</scope>
    <source>
        <strain evidence="7">8</strain>
        <tissue evidence="7">Leaf</tissue>
    </source>
</reference>
<dbReference type="Pfam" id="PF02362">
    <property type="entry name" value="B3"/>
    <property type="match status" value="1"/>
</dbReference>
<evidence type="ECO:0000256" key="3">
    <source>
        <dbReference type="ARBA" id="ARBA00023125"/>
    </source>
</evidence>
<keyword evidence="3" id="KW-0238">DNA-binding</keyword>
<evidence type="ECO:0000256" key="2">
    <source>
        <dbReference type="ARBA" id="ARBA00023015"/>
    </source>
</evidence>
<organism evidence="7 8">
    <name type="scientific">Gossypium raimondii</name>
    <name type="common">Peruvian cotton</name>
    <name type="synonym">Gossypium klotzschianum subsp. raimondii</name>
    <dbReference type="NCBI Taxonomy" id="29730"/>
    <lineage>
        <taxon>Eukaryota</taxon>
        <taxon>Viridiplantae</taxon>
        <taxon>Streptophyta</taxon>
        <taxon>Embryophyta</taxon>
        <taxon>Tracheophyta</taxon>
        <taxon>Spermatophyta</taxon>
        <taxon>Magnoliopsida</taxon>
        <taxon>eudicotyledons</taxon>
        <taxon>Gunneridae</taxon>
        <taxon>Pentapetalae</taxon>
        <taxon>rosids</taxon>
        <taxon>malvids</taxon>
        <taxon>Malvales</taxon>
        <taxon>Malvaceae</taxon>
        <taxon>Malvoideae</taxon>
        <taxon>Gossypium</taxon>
    </lineage>
</organism>
<sequence length="56" mass="6626">MYGTKIWSIDCTVRKQGDTKPVFSRGWRKFVVHNELKIGDRVTIYRVQHQDGSSHY</sequence>
<feature type="non-terminal residue" evidence="7">
    <location>
        <position position="56"/>
    </location>
</feature>
<name>A0A7J8QKL1_GOSRA</name>
<dbReference type="AlphaFoldDB" id="A0A7J8QKL1"/>
<dbReference type="InterPro" id="IPR003340">
    <property type="entry name" value="B3_DNA-bd"/>
</dbReference>
<keyword evidence="2" id="KW-0805">Transcription regulation</keyword>
<dbReference type="SUPFAM" id="SSF101936">
    <property type="entry name" value="DNA-binding pseudobarrel domain"/>
    <property type="match status" value="1"/>
</dbReference>
<proteinExistence type="predicted"/>
<protein>
    <recommendedName>
        <fullName evidence="6">TF-B3 domain-containing protein</fullName>
    </recommendedName>
</protein>
<dbReference type="CDD" id="cd10017">
    <property type="entry name" value="B3_DNA"/>
    <property type="match status" value="1"/>
</dbReference>
<accession>A0A7J8QKL1</accession>
<keyword evidence="4" id="KW-0804">Transcription</keyword>
<keyword evidence="5" id="KW-0539">Nucleus</keyword>
<dbReference type="GO" id="GO:0003677">
    <property type="term" value="F:DNA binding"/>
    <property type="evidence" value="ECO:0007669"/>
    <property type="project" value="UniProtKB-KW"/>
</dbReference>
<evidence type="ECO:0000256" key="4">
    <source>
        <dbReference type="ARBA" id="ARBA00023163"/>
    </source>
</evidence>